<feature type="domain" description="HARP" evidence="8">
    <location>
        <begin position="537"/>
        <end position="618"/>
    </location>
</feature>
<dbReference type="Gene3D" id="3.40.50.300">
    <property type="entry name" value="P-loop containing nucleotide triphosphate hydrolases"/>
    <property type="match status" value="1"/>
</dbReference>
<feature type="compositionally biased region" description="Low complexity" evidence="5">
    <location>
        <begin position="172"/>
        <end position="189"/>
    </location>
</feature>
<feature type="compositionally biased region" description="Low complexity" evidence="5">
    <location>
        <begin position="256"/>
        <end position="279"/>
    </location>
</feature>
<evidence type="ECO:0000259" key="6">
    <source>
        <dbReference type="PROSITE" id="PS51192"/>
    </source>
</evidence>
<feature type="compositionally biased region" description="Basic and acidic residues" evidence="5">
    <location>
        <begin position="95"/>
        <end position="104"/>
    </location>
</feature>
<dbReference type="InterPro" id="IPR000330">
    <property type="entry name" value="SNF2_N"/>
</dbReference>
<feature type="compositionally biased region" description="Low complexity" evidence="5">
    <location>
        <begin position="367"/>
        <end position="377"/>
    </location>
</feature>
<dbReference type="AlphaFoldDB" id="A0A9W6BZ38"/>
<protein>
    <submittedName>
        <fullName evidence="9">Uncharacterized protein</fullName>
    </submittedName>
</protein>
<dbReference type="InterPro" id="IPR010003">
    <property type="entry name" value="HARP_dom"/>
</dbReference>
<evidence type="ECO:0000313" key="9">
    <source>
        <dbReference type="EMBL" id="GLC60502.1"/>
    </source>
</evidence>
<dbReference type="CDD" id="cd18793">
    <property type="entry name" value="SF2_C_SNF"/>
    <property type="match status" value="1"/>
</dbReference>
<dbReference type="GO" id="GO:0005524">
    <property type="term" value="F:ATP binding"/>
    <property type="evidence" value="ECO:0007669"/>
    <property type="project" value="UniProtKB-KW"/>
</dbReference>
<feature type="compositionally biased region" description="Low complexity" evidence="5">
    <location>
        <begin position="449"/>
        <end position="473"/>
    </location>
</feature>
<evidence type="ECO:0000256" key="3">
    <source>
        <dbReference type="ARBA" id="ARBA00022806"/>
    </source>
</evidence>
<dbReference type="SMART" id="SM00487">
    <property type="entry name" value="DEXDc"/>
    <property type="match status" value="1"/>
</dbReference>
<dbReference type="Proteomes" id="UP001165080">
    <property type="component" value="Unassembled WGS sequence"/>
</dbReference>
<feature type="region of interest" description="Disordered" evidence="5">
    <location>
        <begin position="1202"/>
        <end position="1254"/>
    </location>
</feature>
<dbReference type="InterPro" id="IPR014001">
    <property type="entry name" value="Helicase_ATP-bd"/>
</dbReference>
<dbReference type="SMART" id="SM00490">
    <property type="entry name" value="HELICc"/>
    <property type="match status" value="1"/>
</dbReference>
<feature type="region of interest" description="Disordered" evidence="5">
    <location>
        <begin position="22"/>
        <end position="541"/>
    </location>
</feature>
<feature type="compositionally biased region" description="Low complexity" evidence="5">
    <location>
        <begin position="108"/>
        <end position="160"/>
    </location>
</feature>
<dbReference type="Pfam" id="PF07443">
    <property type="entry name" value="HARP"/>
    <property type="match status" value="1"/>
</dbReference>
<feature type="compositionally biased region" description="Low complexity" evidence="5">
    <location>
        <begin position="196"/>
        <end position="219"/>
    </location>
</feature>
<proteinExistence type="predicted"/>
<name>A0A9W6BZ38_9CHLO</name>
<evidence type="ECO:0000259" key="7">
    <source>
        <dbReference type="PROSITE" id="PS51194"/>
    </source>
</evidence>
<dbReference type="GO" id="GO:0031297">
    <property type="term" value="P:replication fork processing"/>
    <property type="evidence" value="ECO:0007669"/>
    <property type="project" value="TreeGrafter"/>
</dbReference>
<sequence>MSDDDDELWANVDVDKIVEAATGLRPSATAPQPHPLPAQQQYAHGNAHQGGHAHGRPLQPSNHVQQQWPQGYQPPAPAHGGLPGAPAPGQPQGRAGDHYGKERAAGVQSHQHQQQQNYPPLQTQQLPVAAAQQGPQPWRPQQQQPNQQHPQQHPLQRPQQFSAPQAPPPPQQQQGHQPLQPSGQPQLQPLYPPLPQHQVQQQQQGHQPLQPSGQPQLQPLYPPLPQHQVQQQLQGHQPLQPSGQPQLQPLYPPLPQHQVQQQQQGHQPLQPSGQPQLQPLYPPLPQHQVQQQQQGHQPLQPSGQPQLQPLYPPLPQHQVQQQQQQQEAHHNHNDQQLWQQHRQHQPLPHGASVVAFPARQDRRGTEPQHLPPGQQLQGPPPPGPHQQPQQLRPPQQYAPPQQQQPQQQQQQQPLPQQQHPLPQQQQQLPQQQPQRQQPLEPQGLPPPSGQQRPQYPHPLQQYPHPLQQQQQRPQQPPPPQGPHGMPPPQGPHGMPPPQGQQQQTQPPQQQQKQQPQDTAKDRAQGSAAATNSTARPPPRTMTFTASLSLEEDKRFAVKVGYHEGLKAVFSLISGASAYDNNVKGWTFPLSQFKHVMGALKDGRLRTRGVQVTLQQVLPEFVSRMLQTAASRPNDERLYEKLTRKPHEAEQSLDEKMMPFQREGVRYGLKVGGRVLVGDEMGLGKTVQACCLLKCYSEDWPALVVVPKSLRETWADALFVWLKLTDNDVFVANSPADLEKLRGTQPAVRPQVIVVSYDTMYRAVEALKELKLKMVVLDEAHYIKNGKAQRTKAALPLIQHAKRAVLLTGTPALSRPAELVPLLQALVPSASVKATEFGERYSVPDRRYPGKYFGSRNEPELNKLLQLVMVRRLKKDVLTHLPPKRRQQIFVRLQEKDMSKLRIMGRELEGIKAVANSMMSAGGGSALAGVCREQQQTVMRLWRDTAWLKAEAVAEYCSDLLEADGAKFLLFAHHKVLLDAVEDKVKLCKARYIRIDGSTPSTARAESVKRFQEDADVKVAILSIQAAGVGLTMTASSLVVFAELSWVPGDIQQAEDRCHRIGQHTSVNIHYLLVRNSIDEIMWETLQTKLGNVGKVLDGSGAFIKVDATREVHGLGAGSAFTRLPLEAVPGGAAASPSPVDRAGPSAGAPARSPLPAAVPARSPLPAAVPQGGAIRGGSVRKAGKAAAAAAGTRRISDYFAPGGTTAGGAAGPQAKDGAAGAGAGGAGMKRGREPLGEGELLNDEDDDDRDFKKR</sequence>
<dbReference type="Pfam" id="PF00176">
    <property type="entry name" value="SNF2-rel_dom"/>
    <property type="match status" value="1"/>
</dbReference>
<reference evidence="9 10" key="1">
    <citation type="journal article" date="2023" name="Commun. Biol.">
        <title>Reorganization of the ancestral sex-determining regions during the evolution of trioecy in Pleodorina starrii.</title>
        <authorList>
            <person name="Takahashi K."/>
            <person name="Suzuki S."/>
            <person name="Kawai-Toyooka H."/>
            <person name="Yamamoto K."/>
            <person name="Hamaji T."/>
            <person name="Ootsuki R."/>
            <person name="Yamaguchi H."/>
            <person name="Kawachi M."/>
            <person name="Higashiyama T."/>
            <person name="Nozaki H."/>
        </authorList>
    </citation>
    <scope>NUCLEOTIDE SEQUENCE [LARGE SCALE GENOMIC DNA]</scope>
    <source>
        <strain evidence="9 10">NIES-4479</strain>
    </source>
</reference>
<dbReference type="PANTHER" id="PTHR45766:SF3">
    <property type="entry name" value="DNA ANNEALING HELICASE AND ENDONUCLEASE ZRANB3"/>
    <property type="match status" value="1"/>
</dbReference>
<feature type="compositionally biased region" description="Low complexity" evidence="5">
    <location>
        <begin position="226"/>
        <end position="249"/>
    </location>
</feature>
<evidence type="ECO:0000256" key="5">
    <source>
        <dbReference type="SAM" id="MobiDB-lite"/>
    </source>
</evidence>
<dbReference type="GO" id="GO:0043596">
    <property type="term" value="C:nuclear replication fork"/>
    <property type="evidence" value="ECO:0007669"/>
    <property type="project" value="TreeGrafter"/>
</dbReference>
<keyword evidence="3" id="KW-0347">Helicase</keyword>
<feature type="compositionally biased region" description="Polar residues" evidence="5">
    <location>
        <begin position="59"/>
        <end position="70"/>
    </location>
</feature>
<feature type="compositionally biased region" description="Low complexity" evidence="5">
    <location>
        <begin position="1130"/>
        <end position="1157"/>
    </location>
</feature>
<dbReference type="Pfam" id="PF00271">
    <property type="entry name" value="Helicase_C"/>
    <property type="match status" value="1"/>
</dbReference>
<feature type="domain" description="Helicase ATP-binding" evidence="6">
    <location>
        <begin position="665"/>
        <end position="828"/>
    </location>
</feature>
<keyword evidence="10" id="KW-1185">Reference proteome</keyword>
<dbReference type="GO" id="GO:0004520">
    <property type="term" value="F:DNA endonuclease activity"/>
    <property type="evidence" value="ECO:0007669"/>
    <property type="project" value="TreeGrafter"/>
</dbReference>
<keyword evidence="1" id="KW-0547">Nucleotide-binding</keyword>
<dbReference type="SUPFAM" id="SSF52540">
    <property type="entry name" value="P-loop containing nucleoside triphosphate hydrolases"/>
    <property type="match status" value="2"/>
</dbReference>
<organism evidence="9 10">
    <name type="scientific">Pleodorina starrii</name>
    <dbReference type="NCBI Taxonomy" id="330485"/>
    <lineage>
        <taxon>Eukaryota</taxon>
        <taxon>Viridiplantae</taxon>
        <taxon>Chlorophyta</taxon>
        <taxon>core chlorophytes</taxon>
        <taxon>Chlorophyceae</taxon>
        <taxon>CS clade</taxon>
        <taxon>Chlamydomonadales</taxon>
        <taxon>Volvocaceae</taxon>
        <taxon>Pleodorina</taxon>
    </lineage>
</organism>
<feature type="compositionally biased region" description="Low complexity" evidence="5">
    <location>
        <begin position="37"/>
        <end position="50"/>
    </location>
</feature>
<evidence type="ECO:0000313" key="10">
    <source>
        <dbReference type="Proteomes" id="UP001165080"/>
    </source>
</evidence>
<dbReference type="PANTHER" id="PTHR45766">
    <property type="entry name" value="DNA ANNEALING HELICASE AND ENDONUCLEASE ZRANB3 FAMILY MEMBER"/>
    <property type="match status" value="1"/>
</dbReference>
<feature type="domain" description="Helicase C-terminal" evidence="7">
    <location>
        <begin position="951"/>
        <end position="1100"/>
    </location>
</feature>
<dbReference type="GO" id="GO:0004386">
    <property type="term" value="F:helicase activity"/>
    <property type="evidence" value="ECO:0007669"/>
    <property type="project" value="UniProtKB-KW"/>
</dbReference>
<feature type="region of interest" description="Disordered" evidence="5">
    <location>
        <begin position="1130"/>
        <end position="1163"/>
    </location>
</feature>
<feature type="compositionally biased region" description="Low complexity" evidence="5">
    <location>
        <begin position="316"/>
        <end position="326"/>
    </location>
</feature>
<dbReference type="GO" id="GO:0016787">
    <property type="term" value="F:hydrolase activity"/>
    <property type="evidence" value="ECO:0007669"/>
    <property type="project" value="UniProtKB-KW"/>
</dbReference>
<evidence type="ECO:0000256" key="1">
    <source>
        <dbReference type="ARBA" id="ARBA00022741"/>
    </source>
</evidence>
<keyword evidence="4" id="KW-0067">ATP-binding</keyword>
<dbReference type="InterPro" id="IPR049730">
    <property type="entry name" value="SNF2/RAD54-like_C"/>
</dbReference>
<evidence type="ECO:0000256" key="4">
    <source>
        <dbReference type="ARBA" id="ARBA00022840"/>
    </source>
</evidence>
<dbReference type="InterPro" id="IPR001650">
    <property type="entry name" value="Helicase_C-like"/>
</dbReference>
<dbReference type="Gene3D" id="3.40.50.10810">
    <property type="entry name" value="Tandem AAA-ATPase domain"/>
    <property type="match status" value="1"/>
</dbReference>
<feature type="compositionally biased region" description="Pro residues" evidence="5">
    <location>
        <begin position="474"/>
        <end position="498"/>
    </location>
</feature>
<dbReference type="InterPro" id="IPR038718">
    <property type="entry name" value="SNF2-like_sf"/>
</dbReference>
<evidence type="ECO:0000259" key="8">
    <source>
        <dbReference type="PROSITE" id="PS51467"/>
    </source>
</evidence>
<keyword evidence="2" id="KW-0378">Hydrolase</keyword>
<feature type="compositionally biased region" description="Gly residues" evidence="5">
    <location>
        <begin position="1219"/>
        <end position="1228"/>
    </location>
</feature>
<accession>A0A9W6BZ38</accession>
<dbReference type="EMBL" id="BRXU01000035">
    <property type="protein sequence ID" value="GLC60502.1"/>
    <property type="molecule type" value="Genomic_DNA"/>
</dbReference>
<comment type="caution">
    <text evidence="9">The sequence shown here is derived from an EMBL/GenBank/DDBJ whole genome shotgun (WGS) entry which is preliminary data.</text>
</comment>
<feature type="compositionally biased region" description="Low complexity" evidence="5">
    <location>
        <begin position="386"/>
        <end position="442"/>
    </location>
</feature>
<dbReference type="InterPro" id="IPR027417">
    <property type="entry name" value="P-loop_NTPase"/>
</dbReference>
<dbReference type="PROSITE" id="PS51192">
    <property type="entry name" value="HELICASE_ATP_BIND_1"/>
    <property type="match status" value="1"/>
</dbReference>
<feature type="compositionally biased region" description="Low complexity" evidence="5">
    <location>
        <begin position="335"/>
        <end position="349"/>
    </location>
</feature>
<feature type="compositionally biased region" description="Low complexity" evidence="5">
    <location>
        <begin position="286"/>
        <end position="309"/>
    </location>
</feature>
<feature type="compositionally biased region" description="Low complexity" evidence="5">
    <location>
        <begin position="499"/>
        <end position="516"/>
    </location>
</feature>
<gene>
    <name evidence="9" type="primary">PLEST010789</name>
    <name evidence="9" type="ORF">PLESTB_001620800</name>
</gene>
<dbReference type="PROSITE" id="PS51467">
    <property type="entry name" value="HARP"/>
    <property type="match status" value="1"/>
</dbReference>
<dbReference type="GO" id="GO:0006281">
    <property type="term" value="P:DNA repair"/>
    <property type="evidence" value="ECO:0007669"/>
    <property type="project" value="TreeGrafter"/>
</dbReference>
<evidence type="ECO:0000256" key="2">
    <source>
        <dbReference type="ARBA" id="ARBA00022801"/>
    </source>
</evidence>
<dbReference type="PROSITE" id="PS51194">
    <property type="entry name" value="HELICASE_CTER"/>
    <property type="match status" value="1"/>
</dbReference>